<dbReference type="GO" id="GO:0008684">
    <property type="term" value="F:2-oxopent-4-enoate hydratase activity"/>
    <property type="evidence" value="ECO:0007669"/>
    <property type="project" value="TreeGrafter"/>
</dbReference>
<gene>
    <name evidence="1" type="ORF">F3W81_02335</name>
</gene>
<accession>A0A7L9WHA9</accession>
<organism evidence="1 2">
    <name type="scientific">Pseudooceanicola spongiae</name>
    <dbReference type="NCBI Taxonomy" id="2613965"/>
    <lineage>
        <taxon>Bacteria</taxon>
        <taxon>Pseudomonadati</taxon>
        <taxon>Pseudomonadota</taxon>
        <taxon>Alphaproteobacteria</taxon>
        <taxon>Rhodobacterales</taxon>
        <taxon>Paracoccaceae</taxon>
        <taxon>Pseudooceanicola</taxon>
    </lineage>
</organism>
<sequence length="247" mass="25484">MTDLNAFADALIAAHRSGTRAAPDAPAPATLAEAYQVQSRIIAGLADLGPVAGFKTACKSAAPPTMAPIRAEFTLPSGAEVTLGDEMGIELEVGWKIIAPLPDPAEAGFDAALLRCIQPVPVIELVDTRLSGPRAEDPLAKLADFQINHGLIIGTPLANWDGRDFATVTARMQAGDTLLLDGPAEVPGGSALATLVALLGQIGTHCGGLQVGQIVITGSLHPLTYVRDTCEVRGQIDGLGSVSLTLR</sequence>
<proteinExistence type="predicted"/>
<dbReference type="InterPro" id="IPR036663">
    <property type="entry name" value="Fumarylacetoacetase_C_sf"/>
</dbReference>
<dbReference type="InterPro" id="IPR050772">
    <property type="entry name" value="Hydratase-Decarb/MhpD_sf"/>
</dbReference>
<evidence type="ECO:0000313" key="2">
    <source>
        <dbReference type="Proteomes" id="UP000594118"/>
    </source>
</evidence>
<dbReference type="Proteomes" id="UP000594118">
    <property type="component" value="Chromosome"/>
</dbReference>
<name>A0A7L9WHA9_9RHOB</name>
<reference evidence="1 2" key="1">
    <citation type="submission" date="2019-10" db="EMBL/GenBank/DDBJ databases">
        <title>Pseudopuniceibacterium sp. HQ09 islated from Antarctica.</title>
        <authorList>
            <person name="Liao L."/>
            <person name="Su S."/>
            <person name="Chen B."/>
            <person name="Yu Y."/>
        </authorList>
    </citation>
    <scope>NUCLEOTIDE SEQUENCE [LARGE SCALE GENOMIC DNA]</scope>
    <source>
        <strain evidence="1 2">HQ09</strain>
    </source>
</reference>
<dbReference type="PANTHER" id="PTHR30143:SF0">
    <property type="entry name" value="2-KETO-4-PENTENOATE HYDRATASE"/>
    <property type="match status" value="1"/>
</dbReference>
<dbReference type="GO" id="GO:0005737">
    <property type="term" value="C:cytoplasm"/>
    <property type="evidence" value="ECO:0007669"/>
    <property type="project" value="TreeGrafter"/>
</dbReference>
<protein>
    <submittedName>
        <fullName evidence="1">Hydratase</fullName>
    </submittedName>
</protein>
<dbReference type="EMBL" id="CP045201">
    <property type="protein sequence ID" value="QOL79755.1"/>
    <property type="molecule type" value="Genomic_DNA"/>
</dbReference>
<dbReference type="KEGG" id="pshq:F3W81_02335"/>
<dbReference type="SUPFAM" id="SSF56529">
    <property type="entry name" value="FAH"/>
    <property type="match status" value="1"/>
</dbReference>
<dbReference type="Gene3D" id="3.90.850.10">
    <property type="entry name" value="Fumarylacetoacetase-like, C-terminal domain"/>
    <property type="match status" value="1"/>
</dbReference>
<evidence type="ECO:0000313" key="1">
    <source>
        <dbReference type="EMBL" id="QOL79755.1"/>
    </source>
</evidence>
<keyword evidence="2" id="KW-1185">Reference proteome</keyword>
<dbReference type="PANTHER" id="PTHR30143">
    <property type="entry name" value="ACID HYDRATASE"/>
    <property type="match status" value="1"/>
</dbReference>
<dbReference type="RefSeq" id="WP_193082074.1">
    <property type="nucleotide sequence ID" value="NZ_CP045201.1"/>
</dbReference>
<dbReference type="AlphaFoldDB" id="A0A7L9WHA9"/>